<organism evidence="1 2">
    <name type="scientific">Belnapia arida</name>
    <dbReference type="NCBI Taxonomy" id="2804533"/>
    <lineage>
        <taxon>Bacteria</taxon>
        <taxon>Pseudomonadati</taxon>
        <taxon>Pseudomonadota</taxon>
        <taxon>Alphaproteobacteria</taxon>
        <taxon>Acetobacterales</taxon>
        <taxon>Roseomonadaceae</taxon>
        <taxon>Belnapia</taxon>
    </lineage>
</organism>
<accession>A0ABS1UAB8</accession>
<proteinExistence type="predicted"/>
<sequence>MSEPIGRREVGATNWGNGYSAIYEEKSRKSLEARQRRAGRQTPSIATLAARAAKLATARDRVDARFAEARRRPGFTSSWWSFVVLHARGGDPDAKLIWRAECQEAWAEERRAQRARIRYAVYDRLTRGFYWPGGLIGGSSDCYRPAFQYLGLVSNEHPILKLFVASTPRARDLRTGDTKVRQDRVGSKLLALDSPYVTTARTMSRVLRVDIDRVFPGAFVELEDAITACGVPLPNIAVGHLDTSGRFLRPHLIWLLEDAVAFTSKGREGPKRLYRAVLDALTAALLPIGADPGGRTNALRVKNPLCPAWSSTILSETPFALAPDTRDPKAEKGLVALSSSLDLATAQARLQIASAESPIATPVPDHPDPAITGQSNALFQALSVWARTQVGRHRDEGEGAEETFGAAVLDEAFRLSEAGLATDVQAAVTAKNVARWTWRHYRLAHKSPNLSLEERRARQASGQAKGAVSRRAATLAACIAAARDLQKRTQLMTQIAVAGAAGRSLRTVREHWHIILHTLQAPSEVAAVQVDIDKKQSGWSSCFAGGGSAPTGFLATGADPLATGADPLATGADPLATGADPLATARFKPSVGRRRRPPRRAWKSGAIQAGYEAGEGLTALARKYKVHPSAICHAAKYHGWSRPESCIAGGYTKAQPAVQDAVRAGYEAGNIYQTARRLQWFRLDRRRRQ</sequence>
<dbReference type="Proteomes" id="UP000660885">
    <property type="component" value="Unassembled WGS sequence"/>
</dbReference>
<dbReference type="Gene3D" id="1.10.340.50">
    <property type="match status" value="1"/>
</dbReference>
<gene>
    <name evidence="1" type="ORF">JMJ56_26945</name>
</gene>
<comment type="caution">
    <text evidence="1">The sequence shown here is derived from an EMBL/GenBank/DDBJ whole genome shotgun (WGS) entry which is preliminary data.</text>
</comment>
<dbReference type="RefSeq" id="WP_202834851.1">
    <property type="nucleotide sequence ID" value="NZ_JAETWB010000032.1"/>
</dbReference>
<reference evidence="1 2" key="1">
    <citation type="submission" date="2021-01" db="EMBL/GenBank/DDBJ databases">
        <title>Belnapia mucosa sp. nov. and Belnapia arida sp. nov., isolated from the Tabernas Desert (Almeria, Spain).</title>
        <authorList>
            <person name="Molina-Menor E."/>
            <person name="Vidal-Verdu A."/>
            <person name="Calonge A."/>
            <person name="Satari L."/>
            <person name="Pereto J."/>
            <person name="Porcar M."/>
        </authorList>
    </citation>
    <scope>NUCLEOTIDE SEQUENCE [LARGE SCALE GENOMIC DNA]</scope>
    <source>
        <strain evidence="1 2">T18</strain>
    </source>
</reference>
<dbReference type="Pfam" id="PF03090">
    <property type="entry name" value="Replicase"/>
    <property type="match status" value="1"/>
</dbReference>
<name>A0ABS1UAB8_9PROT</name>
<dbReference type="InterPro" id="IPR004322">
    <property type="entry name" value="Plasmid_replicase_bac"/>
</dbReference>
<keyword evidence="2" id="KW-1185">Reference proteome</keyword>
<evidence type="ECO:0000313" key="1">
    <source>
        <dbReference type="EMBL" id="MBL6081634.1"/>
    </source>
</evidence>
<dbReference type="EMBL" id="JAETWB010000032">
    <property type="protein sequence ID" value="MBL6081634.1"/>
    <property type="molecule type" value="Genomic_DNA"/>
</dbReference>
<protein>
    <submittedName>
        <fullName evidence="1">Replication initiation protein</fullName>
    </submittedName>
</protein>
<evidence type="ECO:0000313" key="2">
    <source>
        <dbReference type="Proteomes" id="UP000660885"/>
    </source>
</evidence>